<keyword evidence="2" id="KW-0328">Glycosyltransferase</keyword>
<dbReference type="PANTHER" id="PTHR12526:SF630">
    <property type="entry name" value="GLYCOSYLTRANSFERASE"/>
    <property type="match status" value="1"/>
</dbReference>
<proteinExistence type="predicted"/>
<evidence type="ECO:0000313" key="5">
    <source>
        <dbReference type="Proteomes" id="UP000285283"/>
    </source>
</evidence>
<evidence type="ECO:0000259" key="1">
    <source>
        <dbReference type="Pfam" id="PF00534"/>
    </source>
</evidence>
<dbReference type="Proteomes" id="UP000285283">
    <property type="component" value="Unassembled WGS sequence"/>
</dbReference>
<protein>
    <submittedName>
        <fullName evidence="3">Glycosyltransferase</fullName>
    </submittedName>
    <submittedName>
        <fullName evidence="2">Group 1 glycosyl transferase</fullName>
        <ecNumber evidence="2">2.4.1.57</ecNumber>
    </submittedName>
</protein>
<evidence type="ECO:0000313" key="2">
    <source>
        <dbReference type="EMBL" id="CUP39106.1"/>
    </source>
</evidence>
<dbReference type="SUPFAM" id="SSF53756">
    <property type="entry name" value="UDP-Glycosyltransferase/glycogen phosphorylase"/>
    <property type="match status" value="1"/>
</dbReference>
<gene>
    <name evidence="2" type="primary">pimB</name>
    <name evidence="3" type="ORF">DWX87_04540</name>
    <name evidence="2" type="ORF">ERS852554_00574</name>
</gene>
<dbReference type="InterPro" id="IPR001296">
    <property type="entry name" value="Glyco_trans_1"/>
</dbReference>
<dbReference type="EMBL" id="QRVP01000003">
    <property type="protein sequence ID" value="RGS56325.1"/>
    <property type="molecule type" value="Genomic_DNA"/>
</dbReference>
<sequence length="396" mass="46476">MKLLLCCDEYIYMFNGKYYFKNQEWCDFFYRYLRVFPQMRLVTRCKKEKTLDKNRVELNIEEIDYVPLPFFQGPKQYALKYFEIGKILNSTIIGCDCAILRLPFIISERLGKILIKKKQIYALEIVYDAEDAWKNSNSIIDRYLWKKIDENMRTLSYNADGISCVTEYYLQKHYYSKKKGSFKNNYSSLALDKSFYSSYRKFPQNKIMTIANVANQIEFNGRKGQKEIILAVSKLKEIGIIVHVKYAGEDYNNGIAQLQELAHKYGVDKQVFFLGYLQRDKLSSFLDNADLYVMPTKAEGLPRVIIEAMAKGLPCITTNVSGNSELIESQYLVDNYYDIDSWAEKIKKITTDKELYEKASSFNFNKSLNYEASVLQYRRDTFYSKLKECVLMSKTL</sequence>
<dbReference type="RefSeq" id="WP_057281141.1">
    <property type="nucleotide sequence ID" value="NZ_CZBF01000001.1"/>
</dbReference>
<dbReference type="PANTHER" id="PTHR12526">
    <property type="entry name" value="GLYCOSYLTRANSFERASE"/>
    <property type="match status" value="1"/>
</dbReference>
<evidence type="ECO:0000313" key="3">
    <source>
        <dbReference type="EMBL" id="RGS56325.1"/>
    </source>
</evidence>
<dbReference type="EC" id="2.4.1.57" evidence="2"/>
<dbReference type="CDD" id="cd03801">
    <property type="entry name" value="GT4_PimA-like"/>
    <property type="match status" value="1"/>
</dbReference>
<dbReference type="Gene3D" id="3.40.50.2000">
    <property type="entry name" value="Glycogen Phosphorylase B"/>
    <property type="match status" value="2"/>
</dbReference>
<name>A0A174MUL3_BACUN</name>
<dbReference type="Pfam" id="PF00534">
    <property type="entry name" value="Glycos_transf_1"/>
    <property type="match status" value="1"/>
</dbReference>
<evidence type="ECO:0000313" key="4">
    <source>
        <dbReference type="Proteomes" id="UP000095788"/>
    </source>
</evidence>
<accession>A0A174MUL3</accession>
<dbReference type="EMBL" id="CZBF01000001">
    <property type="protein sequence ID" value="CUP39106.1"/>
    <property type="molecule type" value="Genomic_DNA"/>
</dbReference>
<feature type="domain" description="Glycosyl transferase family 1" evidence="1">
    <location>
        <begin position="219"/>
        <end position="360"/>
    </location>
</feature>
<organism evidence="2 4">
    <name type="scientific">Bacteroides uniformis</name>
    <dbReference type="NCBI Taxonomy" id="820"/>
    <lineage>
        <taxon>Bacteria</taxon>
        <taxon>Pseudomonadati</taxon>
        <taxon>Bacteroidota</taxon>
        <taxon>Bacteroidia</taxon>
        <taxon>Bacteroidales</taxon>
        <taxon>Bacteroidaceae</taxon>
        <taxon>Bacteroides</taxon>
    </lineage>
</organism>
<reference evidence="2 4" key="1">
    <citation type="submission" date="2015-09" db="EMBL/GenBank/DDBJ databases">
        <authorList>
            <consortium name="Pathogen Informatics"/>
        </authorList>
    </citation>
    <scope>NUCLEOTIDE SEQUENCE [LARGE SCALE GENOMIC DNA]</scope>
    <source>
        <strain evidence="2 4">2789STDY5834942</strain>
    </source>
</reference>
<dbReference type="AlphaFoldDB" id="A0A174MUL3"/>
<keyword evidence="2" id="KW-0808">Transferase</keyword>
<reference evidence="3 5" key="2">
    <citation type="submission" date="2018-08" db="EMBL/GenBank/DDBJ databases">
        <title>A genome reference for cultivated species of the human gut microbiota.</title>
        <authorList>
            <person name="Zou Y."/>
            <person name="Xue W."/>
            <person name="Luo G."/>
        </authorList>
    </citation>
    <scope>NUCLEOTIDE SEQUENCE [LARGE SCALE GENOMIC DNA]</scope>
    <source>
        <strain evidence="3 5">AF21-53</strain>
    </source>
</reference>
<dbReference type="Proteomes" id="UP000095788">
    <property type="component" value="Unassembled WGS sequence"/>
</dbReference>
<dbReference type="GO" id="GO:0016757">
    <property type="term" value="F:glycosyltransferase activity"/>
    <property type="evidence" value="ECO:0007669"/>
    <property type="project" value="UniProtKB-KW"/>
</dbReference>